<dbReference type="CDD" id="cd11559">
    <property type="entry name" value="W2_eIF4G1_like"/>
    <property type="match status" value="1"/>
</dbReference>
<evidence type="ECO:0000256" key="5">
    <source>
        <dbReference type="ARBA" id="ARBA00022540"/>
    </source>
</evidence>
<dbReference type="Proteomes" id="UP000324222">
    <property type="component" value="Unassembled WGS sequence"/>
</dbReference>
<keyword evidence="5 14" id="KW-0396">Initiation factor</keyword>
<keyword evidence="3" id="KW-0678">Repressor</keyword>
<comment type="similarity">
    <text evidence="1">Belongs to the eukaryotic initiation factor 4G family.</text>
</comment>
<keyword evidence="9" id="KW-0007">Acetylation</keyword>
<comment type="caution">
    <text evidence="14">The sequence shown here is derived from an EMBL/GenBank/DDBJ whole genome shotgun (WGS) entry which is preliminary data.</text>
</comment>
<dbReference type="OrthoDB" id="514777at2759"/>
<name>A0A5B7CMJ9_PORTR</name>
<dbReference type="PANTHER" id="PTHR23253:SF9">
    <property type="entry name" value="EUKARYOTIC TRANSLATION INITIATION FACTOR 4 GAMMA 2"/>
    <property type="match status" value="1"/>
</dbReference>
<evidence type="ECO:0000256" key="7">
    <source>
        <dbReference type="ARBA" id="ARBA00022845"/>
    </source>
</evidence>
<dbReference type="FunFam" id="1.25.40.180:FF:000007">
    <property type="entry name" value="Eukaryotic translation initiation factor 4 gamma 2"/>
    <property type="match status" value="1"/>
</dbReference>
<dbReference type="Pfam" id="PF02020">
    <property type="entry name" value="W2"/>
    <property type="match status" value="1"/>
</dbReference>
<evidence type="ECO:0000256" key="4">
    <source>
        <dbReference type="ARBA" id="ARBA00022499"/>
    </source>
</evidence>
<evidence type="ECO:0000256" key="9">
    <source>
        <dbReference type="ARBA" id="ARBA00022990"/>
    </source>
</evidence>
<protein>
    <recommendedName>
        <fullName evidence="11">Eukaryotic translation initiation factor 4 gamma 2</fullName>
    </recommendedName>
</protein>
<sequence>MSSVRGWRSVASQGAVEVMVVVVIFEKALDEPKYCSMYAQLCKRLSEEAPNFDPPDGPCTYNRLLLSKCQDEFERRRRASEAWDGADGATLTPEQYEERSAAKRKMVGNLRFIGELGKLEIIHESILHRCIQQVNLLNLLPESDRTKEKLADLLEDRDLSFLFPLLRIQSDLWRALVSDPTPHTLYKYIKDTLDVEHHTAPGFINALMTVLVKYITQETTLASGCDPTVIPEKLVTEQEQELLAKFKPVLQAFLHDHLQLQVTAVYALQVFTYTHNFPKGMLLRWFVNLYDLEIIEEDAFLTWKEDLSQDYPGKGKALFQVNQWLTWLQETEEDDEEEEDAQ</sequence>
<dbReference type="GO" id="GO:0006417">
    <property type="term" value="P:regulation of translation"/>
    <property type="evidence" value="ECO:0007669"/>
    <property type="project" value="UniProtKB-KW"/>
</dbReference>
<dbReference type="InterPro" id="IPR003890">
    <property type="entry name" value="MIF4G-like_typ-3"/>
</dbReference>
<keyword evidence="8" id="KW-0648">Protein biosynthesis</keyword>
<evidence type="ECO:0000313" key="15">
    <source>
        <dbReference type="Proteomes" id="UP000324222"/>
    </source>
</evidence>
<gene>
    <name evidence="14" type="primary">EIF4G2_1</name>
    <name evidence="14" type="ORF">E2C01_002574</name>
</gene>
<dbReference type="InterPro" id="IPR016024">
    <property type="entry name" value="ARM-type_fold"/>
</dbReference>
<evidence type="ECO:0000259" key="13">
    <source>
        <dbReference type="PROSITE" id="PS51363"/>
    </source>
</evidence>
<dbReference type="GO" id="GO:0003729">
    <property type="term" value="F:mRNA binding"/>
    <property type="evidence" value="ECO:0007669"/>
    <property type="project" value="TreeGrafter"/>
</dbReference>
<feature type="domain" description="W2" evidence="13">
    <location>
        <begin position="155"/>
        <end position="338"/>
    </location>
</feature>
<keyword evidence="15" id="KW-1185">Reference proteome</keyword>
<dbReference type="AlphaFoldDB" id="A0A5B7CMJ9"/>
<evidence type="ECO:0000256" key="12">
    <source>
        <dbReference type="ARBA" id="ARBA00046720"/>
    </source>
</evidence>
<comment type="subunit">
    <text evidence="12">Interacts with the serine/threonine protein kinases MKNK1 and MKNK2. Binds EIF4A and EIF3. Interacts with MIF4GD. Interacts with DAZAP2.</text>
</comment>
<organism evidence="14 15">
    <name type="scientific">Portunus trituberculatus</name>
    <name type="common">Swimming crab</name>
    <name type="synonym">Neptunus trituberculatus</name>
    <dbReference type="NCBI Taxonomy" id="210409"/>
    <lineage>
        <taxon>Eukaryota</taxon>
        <taxon>Metazoa</taxon>
        <taxon>Ecdysozoa</taxon>
        <taxon>Arthropoda</taxon>
        <taxon>Crustacea</taxon>
        <taxon>Multicrustacea</taxon>
        <taxon>Malacostraca</taxon>
        <taxon>Eumalacostraca</taxon>
        <taxon>Eucarida</taxon>
        <taxon>Decapoda</taxon>
        <taxon>Pleocyemata</taxon>
        <taxon>Brachyura</taxon>
        <taxon>Eubrachyura</taxon>
        <taxon>Portunoidea</taxon>
        <taxon>Portunidae</taxon>
        <taxon>Portuninae</taxon>
        <taxon>Portunus</taxon>
    </lineage>
</organism>
<dbReference type="PANTHER" id="PTHR23253">
    <property type="entry name" value="EUKARYOTIC TRANSLATION INITIATION FACTOR 4 GAMMA"/>
    <property type="match status" value="1"/>
</dbReference>
<evidence type="ECO:0000256" key="11">
    <source>
        <dbReference type="ARBA" id="ARBA00040449"/>
    </source>
</evidence>
<keyword evidence="6" id="KW-0832">Ubl conjugation</keyword>
<dbReference type="GO" id="GO:0003743">
    <property type="term" value="F:translation initiation factor activity"/>
    <property type="evidence" value="ECO:0007669"/>
    <property type="project" value="UniProtKB-KW"/>
</dbReference>
<proteinExistence type="inferred from homology"/>
<keyword evidence="4" id="KW-1017">Isopeptide bond</keyword>
<dbReference type="InterPro" id="IPR003307">
    <property type="entry name" value="W2_domain"/>
</dbReference>
<dbReference type="Pfam" id="PF02854">
    <property type="entry name" value="MIF4G"/>
    <property type="match status" value="1"/>
</dbReference>
<accession>A0A5B7CMJ9</accession>
<dbReference type="PROSITE" id="PS51363">
    <property type="entry name" value="W2"/>
    <property type="match status" value="1"/>
</dbReference>
<dbReference type="SUPFAM" id="SSF48371">
    <property type="entry name" value="ARM repeat"/>
    <property type="match status" value="2"/>
</dbReference>
<comment type="function">
    <text evidence="10">Appears to play a role in the switch from cap-dependent to IRES-mediated translation during mitosis, apoptosis and viral infection. Cleaved by some caspases and viral proteases.</text>
</comment>
<dbReference type="Gene3D" id="1.25.40.180">
    <property type="match status" value="2"/>
</dbReference>
<evidence type="ECO:0000256" key="2">
    <source>
        <dbReference type="ARBA" id="ARBA00022481"/>
    </source>
</evidence>
<keyword evidence="2" id="KW-0488">Methylation</keyword>
<keyword evidence="7" id="KW-0810">Translation regulation</keyword>
<reference evidence="14 15" key="1">
    <citation type="submission" date="2019-05" db="EMBL/GenBank/DDBJ databases">
        <title>Another draft genome of Portunus trituberculatus and its Hox gene families provides insights of decapod evolution.</title>
        <authorList>
            <person name="Jeong J.-H."/>
            <person name="Song I."/>
            <person name="Kim S."/>
            <person name="Choi T."/>
            <person name="Kim D."/>
            <person name="Ryu S."/>
            <person name="Kim W."/>
        </authorList>
    </citation>
    <scope>NUCLEOTIDE SEQUENCE [LARGE SCALE GENOMIC DNA]</scope>
    <source>
        <tissue evidence="14">Muscle</tissue>
    </source>
</reference>
<evidence type="ECO:0000313" key="14">
    <source>
        <dbReference type="EMBL" id="MPC09954.1"/>
    </source>
</evidence>
<evidence type="ECO:0000256" key="1">
    <source>
        <dbReference type="ARBA" id="ARBA00005775"/>
    </source>
</evidence>
<dbReference type="SMART" id="SM00515">
    <property type="entry name" value="eIF5C"/>
    <property type="match status" value="1"/>
</dbReference>
<evidence type="ECO:0000256" key="8">
    <source>
        <dbReference type="ARBA" id="ARBA00022917"/>
    </source>
</evidence>
<dbReference type="GO" id="GO:0016281">
    <property type="term" value="C:eukaryotic translation initiation factor 4F complex"/>
    <property type="evidence" value="ECO:0007669"/>
    <property type="project" value="TreeGrafter"/>
</dbReference>
<dbReference type="EMBL" id="VSRR010000094">
    <property type="protein sequence ID" value="MPC09954.1"/>
    <property type="molecule type" value="Genomic_DNA"/>
</dbReference>
<evidence type="ECO:0000256" key="10">
    <source>
        <dbReference type="ARBA" id="ARBA00037759"/>
    </source>
</evidence>
<evidence type="ECO:0000256" key="3">
    <source>
        <dbReference type="ARBA" id="ARBA00022491"/>
    </source>
</evidence>
<evidence type="ECO:0000256" key="6">
    <source>
        <dbReference type="ARBA" id="ARBA00022843"/>
    </source>
</evidence>